<reference evidence="2 3" key="1">
    <citation type="submission" date="2018-03" db="EMBL/GenBank/DDBJ databases">
        <authorList>
            <person name="Fogelqvist J."/>
        </authorList>
    </citation>
    <scope>NUCLEOTIDE SEQUENCE [LARGE SCALE GENOMIC DNA]</scope>
</reference>
<evidence type="ECO:0000256" key="1">
    <source>
        <dbReference type="SAM" id="Phobius"/>
    </source>
</evidence>
<dbReference type="Proteomes" id="UP000290189">
    <property type="component" value="Unassembled WGS sequence"/>
</dbReference>
<proteinExistence type="predicted"/>
<gene>
    <name evidence="2" type="ORF">PLBR_LOCUS8667</name>
</gene>
<evidence type="ECO:0000313" key="2">
    <source>
        <dbReference type="EMBL" id="SPR01452.1"/>
    </source>
</evidence>
<protein>
    <submittedName>
        <fullName evidence="2">Uncharacterized protein</fullName>
    </submittedName>
</protein>
<feature type="transmembrane region" description="Helical" evidence="1">
    <location>
        <begin position="107"/>
        <end position="133"/>
    </location>
</feature>
<organism evidence="2 3">
    <name type="scientific">Plasmodiophora brassicae</name>
    <name type="common">Clubroot disease agent</name>
    <dbReference type="NCBI Taxonomy" id="37360"/>
    <lineage>
        <taxon>Eukaryota</taxon>
        <taxon>Sar</taxon>
        <taxon>Rhizaria</taxon>
        <taxon>Endomyxa</taxon>
        <taxon>Phytomyxea</taxon>
        <taxon>Plasmodiophorida</taxon>
        <taxon>Plasmodiophoridae</taxon>
        <taxon>Plasmodiophora</taxon>
    </lineage>
</organism>
<dbReference type="AlphaFoldDB" id="A0A3P3YMJ6"/>
<geneLocation type="mitochondrion" evidence="2"/>
<keyword evidence="1" id="KW-1133">Transmembrane helix</keyword>
<sequence>MPGFRAPEVAGLQVPCERCKRVGTVRLASEPKALDGYRYLCAHAPDPQLAQPHFRPADLPEGLERSPAACCKAKRSSEHCMSWGTGRVRRAIRARALRGPAWTGRGAVTIGVGGIAFLLNVLLVTAAGAVGAVRLGGRSALLLVLGVHRMLLVVLLLVDTGLGGG</sequence>
<keyword evidence="2" id="KW-0496">Mitochondrion</keyword>
<feature type="transmembrane region" description="Helical" evidence="1">
    <location>
        <begin position="140"/>
        <end position="158"/>
    </location>
</feature>
<keyword evidence="1" id="KW-0472">Membrane</keyword>
<evidence type="ECO:0000313" key="3">
    <source>
        <dbReference type="Proteomes" id="UP000290189"/>
    </source>
</evidence>
<keyword evidence="1" id="KW-0812">Transmembrane</keyword>
<accession>A0A3P3YMJ6</accession>
<dbReference type="EMBL" id="OVEO01000017">
    <property type="protein sequence ID" value="SPR01452.1"/>
    <property type="molecule type" value="Genomic_DNA"/>
</dbReference>
<name>A0A3P3YMJ6_PLABS</name>